<dbReference type="SUPFAM" id="SSF55008">
    <property type="entry name" value="HMA, heavy metal-associated domain"/>
    <property type="match status" value="1"/>
</dbReference>
<dbReference type="Proteomes" id="UP001597533">
    <property type="component" value="Unassembled WGS sequence"/>
</dbReference>
<keyword evidence="3" id="KW-1185">Reference proteome</keyword>
<protein>
    <submittedName>
        <fullName evidence="2">Heavy-metal-associated domain-containing protein</fullName>
    </submittedName>
</protein>
<evidence type="ECO:0000259" key="1">
    <source>
        <dbReference type="PROSITE" id="PS50846"/>
    </source>
</evidence>
<proteinExistence type="predicted"/>
<evidence type="ECO:0000313" key="2">
    <source>
        <dbReference type="EMBL" id="MFD2822789.1"/>
    </source>
</evidence>
<feature type="domain" description="HMA" evidence="1">
    <location>
        <begin position="51"/>
        <end position="118"/>
    </location>
</feature>
<dbReference type="RefSeq" id="WP_183485996.1">
    <property type="nucleotide sequence ID" value="NZ_JBHUOV010000001.1"/>
</dbReference>
<dbReference type="PROSITE" id="PS51257">
    <property type="entry name" value="PROKAR_LIPOPROTEIN"/>
    <property type="match status" value="1"/>
</dbReference>
<dbReference type="EMBL" id="JBHUOV010000001">
    <property type="protein sequence ID" value="MFD2822789.1"/>
    <property type="molecule type" value="Genomic_DNA"/>
</dbReference>
<evidence type="ECO:0000313" key="3">
    <source>
        <dbReference type="Proteomes" id="UP001597533"/>
    </source>
</evidence>
<organism evidence="2 3">
    <name type="scientific">Lacinutrix iliipiscaria</name>
    <dbReference type="NCBI Taxonomy" id="1230532"/>
    <lineage>
        <taxon>Bacteria</taxon>
        <taxon>Pseudomonadati</taxon>
        <taxon>Bacteroidota</taxon>
        <taxon>Flavobacteriia</taxon>
        <taxon>Flavobacteriales</taxon>
        <taxon>Flavobacteriaceae</taxon>
        <taxon>Lacinutrix</taxon>
    </lineage>
</organism>
<comment type="caution">
    <text evidence="2">The sequence shown here is derived from an EMBL/GenBank/DDBJ whole genome shotgun (WGS) entry which is preliminary data.</text>
</comment>
<accession>A0ABW5WJW7</accession>
<dbReference type="PROSITE" id="PS50846">
    <property type="entry name" value="HMA_2"/>
    <property type="match status" value="1"/>
</dbReference>
<sequence>MQTIKNLLLVAVIACTALSCKNETKPEVKTIESEVVLETAKADLDPNATYAKAEFTIEGMTCAVGCAKTIEKKLAKMEGVKSAKVDYDNKLAMVEFDNAKVTTTTLEETVKKVGDTYTVKEMKTVESFSAKKACTADCKMACCSGKDMKECTVKCSPDCTKKDCEKCAEKTAECKKKCEAKKANASLNNKTACAVDCKKACCSSDKAKA</sequence>
<gene>
    <name evidence="2" type="ORF">ACFS5M_03850</name>
</gene>
<dbReference type="InterPro" id="IPR006121">
    <property type="entry name" value="HMA_dom"/>
</dbReference>
<dbReference type="Pfam" id="PF00403">
    <property type="entry name" value="HMA"/>
    <property type="match status" value="1"/>
</dbReference>
<dbReference type="InterPro" id="IPR036163">
    <property type="entry name" value="HMA_dom_sf"/>
</dbReference>
<name>A0ABW5WJW7_9FLAO</name>
<dbReference type="Gene3D" id="3.30.70.100">
    <property type="match status" value="1"/>
</dbReference>
<reference evidence="3" key="1">
    <citation type="journal article" date="2019" name="Int. J. Syst. Evol. Microbiol.">
        <title>The Global Catalogue of Microorganisms (GCM) 10K type strain sequencing project: providing services to taxonomists for standard genome sequencing and annotation.</title>
        <authorList>
            <consortium name="The Broad Institute Genomics Platform"/>
            <consortium name="The Broad Institute Genome Sequencing Center for Infectious Disease"/>
            <person name="Wu L."/>
            <person name="Ma J."/>
        </authorList>
    </citation>
    <scope>NUCLEOTIDE SEQUENCE [LARGE SCALE GENOMIC DNA]</scope>
    <source>
        <strain evidence="3">KCTC 32141</strain>
    </source>
</reference>
<dbReference type="CDD" id="cd00371">
    <property type="entry name" value="HMA"/>
    <property type="match status" value="1"/>
</dbReference>